<dbReference type="Proteomes" id="UP000580250">
    <property type="component" value="Unassembled WGS sequence"/>
</dbReference>
<proteinExistence type="predicted"/>
<evidence type="ECO:0000313" key="1">
    <source>
        <dbReference type="EMBL" id="CAD2125049.1"/>
    </source>
</evidence>
<accession>A0A6V7TJU6</accession>
<dbReference type="PANTHER" id="PTHR21459">
    <property type="entry name" value="PROTEIN CBG08968"/>
    <property type="match status" value="1"/>
</dbReference>
<comment type="caution">
    <text evidence="1">The sequence shown here is derived from an EMBL/GenBank/DDBJ whole genome shotgun (WGS) entry which is preliminary data.</text>
</comment>
<dbReference type="AlphaFoldDB" id="A0A6V7TJU6"/>
<reference evidence="1 2" key="1">
    <citation type="submission" date="2020-08" db="EMBL/GenBank/DDBJ databases">
        <authorList>
            <person name="Koutsovoulos G."/>
            <person name="Danchin GJ E."/>
        </authorList>
    </citation>
    <scope>NUCLEOTIDE SEQUENCE [LARGE SCALE GENOMIC DNA]</scope>
</reference>
<gene>
    <name evidence="1" type="ORF">MENT_LOCUS1047</name>
</gene>
<name>A0A6V7TJU6_MELEN</name>
<sequence>MSSNLNQQQIIDIAKAVAEILKPTITEIVKTTISEIFKQQSNSPNDSPTINTPWGCPPLNIYSSNLSSQCQIAQTINNAIINSETIKAKSLRAVIEKLPEVNDEGMVRSLVKECGLEDKVDFDSIHRHPPHKNNKSNKPRILKIPFSDTKSRDIFLYSFRKCVKSLPIVPKNITARRDMTQYELNILYNLRKQAYDLNVRENLFKYFVVDLEIRTMSHPKQLKVKNASA</sequence>
<dbReference type="EMBL" id="CAJEWN010000003">
    <property type="protein sequence ID" value="CAD2125049.1"/>
    <property type="molecule type" value="Genomic_DNA"/>
</dbReference>
<organism evidence="1 2">
    <name type="scientific">Meloidogyne enterolobii</name>
    <name type="common">Root-knot nematode worm</name>
    <name type="synonym">Meloidogyne mayaguensis</name>
    <dbReference type="NCBI Taxonomy" id="390850"/>
    <lineage>
        <taxon>Eukaryota</taxon>
        <taxon>Metazoa</taxon>
        <taxon>Ecdysozoa</taxon>
        <taxon>Nematoda</taxon>
        <taxon>Chromadorea</taxon>
        <taxon>Rhabditida</taxon>
        <taxon>Tylenchina</taxon>
        <taxon>Tylenchomorpha</taxon>
        <taxon>Tylenchoidea</taxon>
        <taxon>Meloidogynidae</taxon>
        <taxon>Meloidogyninae</taxon>
        <taxon>Meloidogyne</taxon>
    </lineage>
</organism>
<dbReference type="PANTHER" id="PTHR21459:SF2">
    <property type="entry name" value="PROTEIN CBG08968"/>
    <property type="match status" value="1"/>
</dbReference>
<protein>
    <submittedName>
        <fullName evidence="1">Uncharacterized protein</fullName>
    </submittedName>
</protein>
<evidence type="ECO:0000313" key="2">
    <source>
        <dbReference type="Proteomes" id="UP000580250"/>
    </source>
</evidence>